<evidence type="ECO:0000256" key="2">
    <source>
        <dbReference type="ARBA" id="ARBA00022763"/>
    </source>
</evidence>
<dbReference type="PANTHER" id="PTHR10429:SF0">
    <property type="entry name" value="DNA-3-METHYLADENINE GLYCOSYLASE"/>
    <property type="match status" value="1"/>
</dbReference>
<proteinExistence type="inferred from homology"/>
<dbReference type="EMBL" id="QPJD01000017">
    <property type="protein sequence ID" value="RCW42298.1"/>
    <property type="molecule type" value="Genomic_DNA"/>
</dbReference>
<dbReference type="NCBIfam" id="TIGR00567">
    <property type="entry name" value="3mg"/>
    <property type="match status" value="1"/>
</dbReference>
<dbReference type="OrthoDB" id="9794313at2"/>
<evidence type="ECO:0000313" key="7">
    <source>
        <dbReference type="Proteomes" id="UP000252415"/>
    </source>
</evidence>
<dbReference type="Gene3D" id="3.10.300.10">
    <property type="entry name" value="Methylpurine-DNA glycosylase (MPG)"/>
    <property type="match status" value="1"/>
</dbReference>
<dbReference type="PANTHER" id="PTHR10429">
    <property type="entry name" value="DNA-3-METHYLADENINE GLYCOSYLASE"/>
    <property type="match status" value="1"/>
</dbReference>
<dbReference type="GO" id="GO:0006284">
    <property type="term" value="P:base-excision repair"/>
    <property type="evidence" value="ECO:0007669"/>
    <property type="project" value="InterPro"/>
</dbReference>
<dbReference type="FunFam" id="3.10.300.10:FF:000001">
    <property type="entry name" value="Putative 3-methyladenine DNA glycosylase"/>
    <property type="match status" value="1"/>
</dbReference>
<dbReference type="NCBIfam" id="NF002003">
    <property type="entry name" value="PRK00802.1-3"/>
    <property type="match status" value="1"/>
</dbReference>
<keyword evidence="7" id="KW-1185">Reference proteome</keyword>
<comment type="similarity">
    <text evidence="1 5">Belongs to the DNA glycosylase MPG family.</text>
</comment>
<reference evidence="6 7" key="1">
    <citation type="submission" date="2018-07" db="EMBL/GenBank/DDBJ databases">
        <title>Genomic Encyclopedia of Type Strains, Phase III (KMG-III): the genomes of soil and plant-associated and newly described type strains.</title>
        <authorList>
            <person name="Whitman W."/>
        </authorList>
    </citation>
    <scope>NUCLEOTIDE SEQUENCE [LARGE SCALE GENOMIC DNA]</scope>
    <source>
        <strain evidence="6 7">CECT 7506</strain>
    </source>
</reference>
<comment type="caution">
    <text evidence="6">The sequence shown here is derived from an EMBL/GenBank/DDBJ whole genome shotgun (WGS) entry which is preliminary data.</text>
</comment>
<dbReference type="GO" id="GO:0003677">
    <property type="term" value="F:DNA binding"/>
    <property type="evidence" value="ECO:0007669"/>
    <property type="project" value="InterPro"/>
</dbReference>
<name>A0A368VL99_9BACL</name>
<organism evidence="6 7">
    <name type="scientific">Paenibacillus prosopidis</name>
    <dbReference type="NCBI Taxonomy" id="630520"/>
    <lineage>
        <taxon>Bacteria</taxon>
        <taxon>Bacillati</taxon>
        <taxon>Bacillota</taxon>
        <taxon>Bacilli</taxon>
        <taxon>Bacillales</taxon>
        <taxon>Paenibacillaceae</taxon>
        <taxon>Paenibacillus</taxon>
    </lineage>
</organism>
<dbReference type="InterPro" id="IPR036995">
    <property type="entry name" value="MPG_sf"/>
</dbReference>
<keyword evidence="3 5" id="KW-0378">Hydrolase</keyword>
<dbReference type="HAMAP" id="MF_00527">
    <property type="entry name" value="3MGH"/>
    <property type="match status" value="1"/>
</dbReference>
<evidence type="ECO:0000256" key="4">
    <source>
        <dbReference type="ARBA" id="ARBA00023204"/>
    </source>
</evidence>
<evidence type="ECO:0000256" key="1">
    <source>
        <dbReference type="ARBA" id="ARBA00009232"/>
    </source>
</evidence>
<protein>
    <recommendedName>
        <fullName evidence="5">Putative 3-methyladenine DNA glycosylase</fullName>
        <ecNumber evidence="5">3.2.2.-</ecNumber>
    </recommendedName>
</protein>
<sequence length="185" mass="20865">MLLDKSFFERDTLTVAQQLIGCHLVRRIDDQIIRVAITETEAYKGSEDPASHASRGVTERNRLMFGDAGIMYVYFIYGMHCCMNIVAHRPNEVGAVLLRGGEVVEGIGLIRANRGEGIADHLLLNGPGKLAKALGINLEWNGYDLLQETHNSIWLEYKEPIRPIRSTPRIGISKAVDLPWRYLYE</sequence>
<dbReference type="RefSeq" id="WP_114382842.1">
    <property type="nucleotide sequence ID" value="NZ_QPJD01000017.1"/>
</dbReference>
<dbReference type="InterPro" id="IPR003180">
    <property type="entry name" value="MPG"/>
</dbReference>
<keyword evidence="2 5" id="KW-0227">DNA damage</keyword>
<evidence type="ECO:0000256" key="5">
    <source>
        <dbReference type="HAMAP-Rule" id="MF_00527"/>
    </source>
</evidence>
<evidence type="ECO:0000256" key="3">
    <source>
        <dbReference type="ARBA" id="ARBA00022801"/>
    </source>
</evidence>
<gene>
    <name evidence="6" type="ORF">DFP97_11721</name>
</gene>
<dbReference type="EC" id="3.2.2.-" evidence="5"/>
<dbReference type="GO" id="GO:0003905">
    <property type="term" value="F:alkylbase DNA N-glycosylase activity"/>
    <property type="evidence" value="ECO:0007669"/>
    <property type="project" value="InterPro"/>
</dbReference>
<keyword evidence="4 5" id="KW-0234">DNA repair</keyword>
<accession>A0A368VL99</accession>
<dbReference type="AlphaFoldDB" id="A0A368VL99"/>
<dbReference type="InterPro" id="IPR011034">
    <property type="entry name" value="Formyl_transferase-like_C_sf"/>
</dbReference>
<dbReference type="Pfam" id="PF02245">
    <property type="entry name" value="Pur_DNA_glyco"/>
    <property type="match status" value="1"/>
</dbReference>
<dbReference type="CDD" id="cd00540">
    <property type="entry name" value="AAG"/>
    <property type="match status" value="1"/>
</dbReference>
<dbReference type="Proteomes" id="UP000252415">
    <property type="component" value="Unassembled WGS sequence"/>
</dbReference>
<evidence type="ECO:0000313" key="6">
    <source>
        <dbReference type="EMBL" id="RCW42298.1"/>
    </source>
</evidence>
<dbReference type="SUPFAM" id="SSF50486">
    <property type="entry name" value="FMT C-terminal domain-like"/>
    <property type="match status" value="1"/>
</dbReference>